<keyword evidence="3" id="KW-0238">DNA-binding</keyword>
<dbReference type="SUPFAM" id="SSF116734">
    <property type="entry name" value="DNA methylase specificity domain"/>
    <property type="match status" value="2"/>
</dbReference>
<dbReference type="InterPro" id="IPR000055">
    <property type="entry name" value="Restrct_endonuc_typeI_TRD"/>
</dbReference>
<evidence type="ECO:0000313" key="6">
    <source>
        <dbReference type="EMBL" id="KAA3436735.1"/>
    </source>
</evidence>
<dbReference type="EMBL" id="VKKY01000003">
    <property type="protein sequence ID" value="KAA3436735.1"/>
    <property type="molecule type" value="Genomic_DNA"/>
</dbReference>
<name>A0A5B6T9X1_9BACT</name>
<dbReference type="OrthoDB" id="667970at2"/>
<keyword evidence="2" id="KW-0680">Restriction system</keyword>
<dbReference type="Gene3D" id="1.10.287.1120">
    <property type="entry name" value="Bipartite methylase S protein"/>
    <property type="match status" value="1"/>
</dbReference>
<feature type="domain" description="Type I restriction modification DNA specificity" evidence="5">
    <location>
        <begin position="83"/>
        <end position="201"/>
    </location>
</feature>
<evidence type="ECO:0000256" key="4">
    <source>
        <dbReference type="SAM" id="Coils"/>
    </source>
</evidence>
<dbReference type="GO" id="GO:0009307">
    <property type="term" value="P:DNA restriction-modification system"/>
    <property type="evidence" value="ECO:0007669"/>
    <property type="project" value="UniProtKB-KW"/>
</dbReference>
<proteinExistence type="inferred from homology"/>
<accession>A0A5B6T9X1</accession>
<dbReference type="PANTHER" id="PTHR30408:SF12">
    <property type="entry name" value="TYPE I RESTRICTION ENZYME MJAVIII SPECIFICITY SUBUNIT"/>
    <property type="match status" value="1"/>
</dbReference>
<feature type="domain" description="Type I restriction modification DNA specificity" evidence="5">
    <location>
        <begin position="250"/>
        <end position="412"/>
    </location>
</feature>
<evidence type="ECO:0000256" key="3">
    <source>
        <dbReference type="ARBA" id="ARBA00023125"/>
    </source>
</evidence>
<evidence type="ECO:0000259" key="5">
    <source>
        <dbReference type="Pfam" id="PF01420"/>
    </source>
</evidence>
<keyword evidence="7" id="KW-1185">Reference proteome</keyword>
<evidence type="ECO:0000313" key="7">
    <source>
        <dbReference type="Proteomes" id="UP000324133"/>
    </source>
</evidence>
<feature type="coiled-coil region" evidence="4">
    <location>
        <begin position="399"/>
        <end position="426"/>
    </location>
</feature>
<comment type="caution">
    <text evidence="6">The sequence shown here is derived from an EMBL/GenBank/DDBJ whole genome shotgun (WGS) entry which is preliminary data.</text>
</comment>
<dbReference type="Proteomes" id="UP000324133">
    <property type="component" value="Unassembled WGS sequence"/>
</dbReference>
<sequence length="435" mass="48935">MQLLEDIKTKIKVNNGFKETEVGVIPQDWEVVRLKNLIADSPTYGINAPAVEFSESLPQYLRITDISDSGEYIHSGKASVNNPDWKRYILKEGEIVFARTGASVGKSYHYNPKDGILVYAGFLIKITPDTTVIDSRYLAAFLQTKVYWNWVAVMSMRSGQPGINGIEYGSLFIPIPPTLAEQKAIAKSLTDVDALVSNLDKLITKKEAIKQGAMQQLLISPKQGGNRLSGFEGEWEEKNFIHVVSKYIDYRGRTPKKLNMDWGGGEIPALSANNVQMGRIDFNKECYYGSEALYGRWMEQGSCKKGDVLLTMEAPLGNVAQIPDNRKYILSQRVVLIKTNNLVDDNFLYHYMISDAFQNELQLNATGSTAQGIQRKRLDKIKISFPKNIREQQSIAAILSDMDAEIKNLQKKKAKYQSIKQGMMQELLTGKTRLV</sequence>
<keyword evidence="4" id="KW-0175">Coiled coil</keyword>
<comment type="similarity">
    <text evidence="1">Belongs to the type-I restriction system S methylase family.</text>
</comment>
<dbReference type="RefSeq" id="WP_149092674.1">
    <property type="nucleotide sequence ID" value="NZ_VKKY01000003.1"/>
</dbReference>
<dbReference type="CDD" id="cd17246">
    <property type="entry name" value="RMtype1_S_SonII-TRD2-CR2_like"/>
    <property type="match status" value="1"/>
</dbReference>
<dbReference type="PANTHER" id="PTHR30408">
    <property type="entry name" value="TYPE-1 RESTRICTION ENZYME ECOKI SPECIFICITY PROTEIN"/>
    <property type="match status" value="1"/>
</dbReference>
<dbReference type="AlphaFoldDB" id="A0A5B6T9X1"/>
<reference evidence="6 7" key="1">
    <citation type="submission" date="2019-07" db="EMBL/GenBank/DDBJ databases">
        <title>Rufibacter sp. nov., isolated from lake sediment.</title>
        <authorList>
            <person name="Qu J.-H."/>
        </authorList>
    </citation>
    <scope>NUCLEOTIDE SEQUENCE [LARGE SCALE GENOMIC DNA]</scope>
    <source>
        <strain evidence="6 7">NBS58-1</strain>
    </source>
</reference>
<dbReference type="GO" id="GO:0003677">
    <property type="term" value="F:DNA binding"/>
    <property type="evidence" value="ECO:0007669"/>
    <property type="project" value="UniProtKB-KW"/>
</dbReference>
<evidence type="ECO:0000256" key="2">
    <source>
        <dbReference type="ARBA" id="ARBA00022747"/>
    </source>
</evidence>
<evidence type="ECO:0000256" key="1">
    <source>
        <dbReference type="ARBA" id="ARBA00010923"/>
    </source>
</evidence>
<dbReference type="Gene3D" id="3.90.220.20">
    <property type="entry name" value="DNA methylase specificity domains"/>
    <property type="match status" value="2"/>
</dbReference>
<gene>
    <name evidence="6" type="ORF">FOA19_20365</name>
</gene>
<dbReference type="InterPro" id="IPR052021">
    <property type="entry name" value="Type-I_RS_S_subunit"/>
</dbReference>
<dbReference type="CDD" id="cd17521">
    <property type="entry name" value="RMtype1_S_Sau13435ORF2165P_TRD2-CR2_like"/>
    <property type="match status" value="1"/>
</dbReference>
<dbReference type="InterPro" id="IPR044946">
    <property type="entry name" value="Restrct_endonuc_typeI_TRD_sf"/>
</dbReference>
<organism evidence="6 7">
    <name type="scientific">Rufibacter hautae</name>
    <dbReference type="NCBI Taxonomy" id="2595005"/>
    <lineage>
        <taxon>Bacteria</taxon>
        <taxon>Pseudomonadati</taxon>
        <taxon>Bacteroidota</taxon>
        <taxon>Cytophagia</taxon>
        <taxon>Cytophagales</taxon>
        <taxon>Hymenobacteraceae</taxon>
        <taxon>Rufibacter</taxon>
    </lineage>
</organism>
<dbReference type="Pfam" id="PF01420">
    <property type="entry name" value="Methylase_S"/>
    <property type="match status" value="2"/>
</dbReference>
<protein>
    <recommendedName>
        <fullName evidence="5">Type I restriction modification DNA specificity domain-containing protein</fullName>
    </recommendedName>
</protein>